<feature type="region of interest" description="Disordered" evidence="1">
    <location>
        <begin position="24"/>
        <end position="57"/>
    </location>
</feature>
<comment type="caution">
    <text evidence="3">The sequence shown here is derived from an EMBL/GenBank/DDBJ whole genome shotgun (WGS) entry which is preliminary data.</text>
</comment>
<proteinExistence type="predicted"/>
<dbReference type="InterPro" id="IPR013783">
    <property type="entry name" value="Ig-like_fold"/>
</dbReference>
<accession>A0ABT7EPR8</accession>
<dbReference type="Proteomes" id="UP001231915">
    <property type="component" value="Unassembled WGS sequence"/>
</dbReference>
<name>A0ABT7EPR8_9GAMM</name>
<feature type="compositionally biased region" description="Low complexity" evidence="1">
    <location>
        <begin position="29"/>
        <end position="47"/>
    </location>
</feature>
<evidence type="ECO:0000313" key="4">
    <source>
        <dbReference type="Proteomes" id="UP001231915"/>
    </source>
</evidence>
<dbReference type="EMBL" id="JASJUT010000008">
    <property type="protein sequence ID" value="MDK2596975.1"/>
    <property type="molecule type" value="Genomic_DNA"/>
</dbReference>
<dbReference type="Pfam" id="PF22352">
    <property type="entry name" value="K319L-like_PKD"/>
    <property type="match status" value="1"/>
</dbReference>
<reference evidence="3 4" key="1">
    <citation type="submission" date="2023-05" db="EMBL/GenBank/DDBJ databases">
        <title>Pseudoalteromonas ardens sp. nov., Pseudoalteromonas obscura sp. nov., and Pseudoalteromonas umbrosa sp. nov., isolated from the coral Montipora capitata.</title>
        <authorList>
            <person name="Thomas E.M."/>
            <person name="Smith E.M."/>
            <person name="Papke E."/>
            <person name="Shlafstein M.D."/>
            <person name="Oline D.K."/>
            <person name="Videau P."/>
            <person name="Saw J.H."/>
            <person name="Strangman W.K."/>
            <person name="Ushijima B."/>
        </authorList>
    </citation>
    <scope>NUCLEOTIDE SEQUENCE [LARGE SCALE GENOMIC DNA]</scope>
    <source>
        <strain evidence="3 4">P94</strain>
    </source>
</reference>
<evidence type="ECO:0000256" key="2">
    <source>
        <dbReference type="SAM" id="SignalP"/>
    </source>
</evidence>
<feature type="chain" id="PRO_5046666600" description="PKD/Chitinase domain-containing protein" evidence="2">
    <location>
        <begin position="25"/>
        <end position="1146"/>
    </location>
</feature>
<feature type="signal peptide" evidence="2">
    <location>
        <begin position="1"/>
        <end position="24"/>
    </location>
</feature>
<protein>
    <recommendedName>
        <fullName evidence="5">PKD/Chitinase domain-containing protein</fullName>
    </recommendedName>
</protein>
<dbReference type="Gene3D" id="2.60.40.10">
    <property type="entry name" value="Immunoglobulins"/>
    <property type="match status" value="1"/>
</dbReference>
<keyword evidence="2" id="KW-0732">Signal</keyword>
<evidence type="ECO:0000313" key="3">
    <source>
        <dbReference type="EMBL" id="MDK2596975.1"/>
    </source>
</evidence>
<sequence>MFYSRKRMHLILTWVLGISITGCGGGGSDSSPSTPSTPSTPQNSAPTVTISGESSVQEKKEVTLTAQASDSDGTVNTFAWQIVAGPTTTLSNAATNTVTFTTPDISEDSTMTLRVTVTDDDNASTSADFNLSVARIVKSVTITGLVTDEPIPNAALTVYVGDQSFELAADATGAYTYQLDVDESMVNDLVRIRAKGGSTQSDVEFYSQLPSFSAIESQAGEDGVLNKDENFGVNITNVTTSEYALITREIGTPETESALNNVLVGIDADEKLTLAALIKIVVDGEGENQFSLPSGVNSTFELVSSPTAVTELTDTINDKNPTLIESTKNDIKQDGDLVDNSQSDFNGDYLLGSTKTFSELFFEATFNQDNTGTFADYSSGDMTWSQDDNGLVSLTFAPGVMSKTYSCKDSNGSYFSCQYKYKSASFTVYDESPVAKAISITFIGDEYSTDSTGNEVLVNSDVSRAMDLSMIGKNQTITPVATNFSGNWYINMMYILDNGSFASKVTFNQDGTGSAQMPADTSRAFTWSITDNILTITLTATDELTAKTFKYWLIKNIESGFQFWATTDKTDTEKYRRRSGLMMPEQEVTLAENDILGRIRPYYGVAYAQDYFFDNYINGISYSFLQKGSHTWSVSGRSLNIMNYQYGMSYSFVRQCPENATSDMCSVYDHQRYEVISVHGDTWYVRQHFEVAFGNSYENSTILKYKKSASTLDKFEYYWMNQRYLYFIENQQVLSNWFYTTTNEDGSTSRKVQLGTGDQADYSIADGKLRIDQMGSVGVTEIQEFDRDYIKVCAYFEGTNCELGEVRNLYFEQAKASQNNQIPPPASMQYAIDGAWYQPSSPNFVIIIRDGVWVHMEIDTTDDPSGSTGMEIGSLSWDETSKDLSVDLIIDQNGEFGYDPNLSHKASVEGNTMTLEISGESPVVFERLLDENEPRVGGFVEYPLTTSKIWVSVFMPDNKFFEAEYDPANSDGPGINYGSYTYNTDTGLAELTFEVNQLDTDDVSFFMHQAGPDVIHWKDNEELGAVVRTKSSSDQPYFDSMKISYERFALINGNTTSYLDFKNDGTLDFVSQGKNRAFTWKIILGQLHLQAVTPSAGLDVEAYVITPTSMLDDGWNVDVIKLEHPTDFTDSTSPEHHSRFSGSMRR</sequence>
<keyword evidence="4" id="KW-1185">Reference proteome</keyword>
<organism evidence="3 4">
    <name type="scientific">Pseudoalteromonas obscura</name>
    <dbReference type="NCBI Taxonomy" id="3048491"/>
    <lineage>
        <taxon>Bacteria</taxon>
        <taxon>Pseudomonadati</taxon>
        <taxon>Pseudomonadota</taxon>
        <taxon>Gammaproteobacteria</taxon>
        <taxon>Alteromonadales</taxon>
        <taxon>Pseudoalteromonadaceae</taxon>
        <taxon>Pseudoalteromonas</taxon>
    </lineage>
</organism>
<feature type="compositionally biased region" description="Basic and acidic residues" evidence="1">
    <location>
        <begin position="1126"/>
        <end position="1138"/>
    </location>
</feature>
<dbReference type="PROSITE" id="PS51257">
    <property type="entry name" value="PROKAR_LIPOPROTEIN"/>
    <property type="match status" value="1"/>
</dbReference>
<gene>
    <name evidence="3" type="ORF">QNM18_18135</name>
</gene>
<dbReference type="RefSeq" id="WP_284138069.1">
    <property type="nucleotide sequence ID" value="NZ_JASJUT010000008.1"/>
</dbReference>
<evidence type="ECO:0008006" key="5">
    <source>
        <dbReference type="Google" id="ProtNLM"/>
    </source>
</evidence>
<feature type="region of interest" description="Disordered" evidence="1">
    <location>
        <begin position="1126"/>
        <end position="1146"/>
    </location>
</feature>
<evidence type="ECO:0000256" key="1">
    <source>
        <dbReference type="SAM" id="MobiDB-lite"/>
    </source>
</evidence>